<dbReference type="WBParaSite" id="MCU_003717-RA">
    <property type="protein sequence ID" value="MCU_003717-RA"/>
    <property type="gene ID" value="MCU_003717"/>
</dbReference>
<gene>
    <name evidence="3" type="ORF">MCOS_LOCUS7328</name>
</gene>
<keyword evidence="1" id="KW-0812">Transmembrane</keyword>
<accession>A0A158QV64</accession>
<dbReference type="EMBL" id="UXSR01005353">
    <property type="protein sequence ID" value="VDD81325.1"/>
    <property type="molecule type" value="Genomic_DNA"/>
</dbReference>
<reference evidence="3 4" key="1">
    <citation type="submission" date="2018-10" db="EMBL/GenBank/DDBJ databases">
        <authorList>
            <consortium name="Pathogen Informatics"/>
        </authorList>
    </citation>
    <scope>NUCLEOTIDE SEQUENCE [LARGE SCALE GENOMIC DNA]</scope>
</reference>
<protein>
    <submittedName>
        <fullName evidence="5 6">DUF5730 domain-containing protein</fullName>
    </submittedName>
</protein>
<keyword evidence="1" id="KW-1133">Transmembrane helix</keyword>
<feature type="domain" description="DUF5730" evidence="2">
    <location>
        <begin position="34"/>
        <end position="215"/>
    </location>
</feature>
<dbReference type="WBParaSite" id="MCU_003717-RB">
    <property type="protein sequence ID" value="MCU_003717-RB"/>
    <property type="gene ID" value="MCU_003717"/>
</dbReference>
<feature type="transmembrane region" description="Helical" evidence="1">
    <location>
        <begin position="6"/>
        <end position="30"/>
    </location>
</feature>
<proteinExistence type="predicted"/>
<reference evidence="5 6" key="2">
    <citation type="submission" date="2019-11" db="UniProtKB">
        <authorList>
            <consortium name="WormBaseParasite"/>
        </authorList>
    </citation>
    <scope>IDENTIFICATION</scope>
</reference>
<evidence type="ECO:0000259" key="2">
    <source>
        <dbReference type="Pfam" id="PF19001"/>
    </source>
</evidence>
<keyword evidence="1" id="KW-0472">Membrane</keyword>
<dbReference type="Pfam" id="PF19001">
    <property type="entry name" value="DUF5730"/>
    <property type="match status" value="1"/>
</dbReference>
<evidence type="ECO:0000256" key="1">
    <source>
        <dbReference type="SAM" id="Phobius"/>
    </source>
</evidence>
<keyword evidence="4" id="KW-1185">Reference proteome</keyword>
<dbReference type="InterPro" id="IPR043788">
    <property type="entry name" value="DUF5730"/>
</dbReference>
<feature type="transmembrane region" description="Helical" evidence="1">
    <location>
        <begin position="42"/>
        <end position="65"/>
    </location>
</feature>
<evidence type="ECO:0000313" key="6">
    <source>
        <dbReference type="WBParaSite" id="MCU_003717-RB"/>
    </source>
</evidence>
<dbReference type="OrthoDB" id="6227798at2759"/>
<dbReference type="AlphaFoldDB" id="A0A158QV64"/>
<dbReference type="WBParaSite" id="MCU_003717-RC">
    <property type="protein sequence ID" value="MCU_003717-RC"/>
    <property type="gene ID" value="MCU_003717"/>
</dbReference>
<evidence type="ECO:0000313" key="3">
    <source>
        <dbReference type="EMBL" id="VDD81325.1"/>
    </source>
</evidence>
<organism evidence="5">
    <name type="scientific">Mesocestoides corti</name>
    <name type="common">Flatworm</name>
    <dbReference type="NCBI Taxonomy" id="53468"/>
    <lineage>
        <taxon>Eukaryota</taxon>
        <taxon>Metazoa</taxon>
        <taxon>Spiralia</taxon>
        <taxon>Lophotrochozoa</taxon>
        <taxon>Platyhelminthes</taxon>
        <taxon>Cestoda</taxon>
        <taxon>Eucestoda</taxon>
        <taxon>Cyclophyllidea</taxon>
        <taxon>Mesocestoididae</taxon>
        <taxon>Mesocestoides</taxon>
    </lineage>
</organism>
<feature type="transmembrane region" description="Helical" evidence="1">
    <location>
        <begin position="284"/>
        <end position="307"/>
    </location>
</feature>
<evidence type="ECO:0000313" key="4">
    <source>
        <dbReference type="Proteomes" id="UP000267029"/>
    </source>
</evidence>
<dbReference type="Proteomes" id="UP000267029">
    <property type="component" value="Unassembled WGS sequence"/>
</dbReference>
<evidence type="ECO:0000313" key="5">
    <source>
        <dbReference type="WBParaSite" id="MCU_003717-RA"/>
    </source>
</evidence>
<name>A0A158QV64_MESCO</name>
<sequence length="344" mass="38190">MVDQKPNLPLIFAISSGIALVLLIVFTAITSYKRRLTRPLRLILGSTCVLGATGLLAFLLCQYGLQTKEVELSVGDQLVLAPNADADLNTHLFWSFCDSLRISMNKPGLTVWTAAVSPNRITGKTYTLLVQVPEESPLVVPLRLSSGDRLTVKSASEDTQLAVYAHERNWLEWRTAGLQQEAHETCCAWWQLRPVQKAATVDVQMHSLHRLILRGPPGPIEVAINRSSFEAAVCDPVVCDASLVKSCRLDVFEKASVMDVQVKEGSMSEFFNLTVWIECERKNWAIALLSSVIPLSSLLVMCLISLWRRQRRDRETYLTSPMYAYPEVQTIGGVGGAKQGVDFV</sequence>